<keyword evidence="1" id="KW-0812">Transmembrane</keyword>
<feature type="transmembrane region" description="Helical" evidence="1">
    <location>
        <begin position="48"/>
        <end position="71"/>
    </location>
</feature>
<gene>
    <name evidence="2" type="ORF">QWY20_09665</name>
</gene>
<reference evidence="2 3" key="1">
    <citation type="submission" date="2023-07" db="EMBL/GenBank/DDBJ databases">
        <title>Alkalimonas sp., MEB108 novel, alkaliphilic bacterium isolated from Lonar Lake, India.</title>
        <authorList>
            <person name="Joshi A."/>
            <person name="Thite S."/>
        </authorList>
    </citation>
    <scope>NUCLEOTIDE SEQUENCE [LARGE SCALE GENOMIC DNA]</scope>
    <source>
        <strain evidence="2 3">MEB108</strain>
    </source>
</reference>
<protein>
    <recommendedName>
        <fullName evidence="4">DUF3784 domain-containing protein</fullName>
    </recommendedName>
</protein>
<keyword evidence="1" id="KW-0472">Membrane</keyword>
<evidence type="ECO:0000313" key="2">
    <source>
        <dbReference type="EMBL" id="MEE2001719.1"/>
    </source>
</evidence>
<evidence type="ECO:0000256" key="1">
    <source>
        <dbReference type="SAM" id="Phobius"/>
    </source>
</evidence>
<dbReference type="RefSeq" id="WP_330128813.1">
    <property type="nucleotide sequence ID" value="NZ_JAUHLI010000008.1"/>
</dbReference>
<feature type="transmembrane region" description="Helical" evidence="1">
    <location>
        <begin position="77"/>
        <end position="98"/>
    </location>
</feature>
<keyword evidence="1" id="KW-1133">Transmembrane helix</keyword>
<evidence type="ECO:0000313" key="3">
    <source>
        <dbReference type="Proteomes" id="UP001336314"/>
    </source>
</evidence>
<keyword evidence="3" id="KW-1185">Reference proteome</keyword>
<dbReference type="EMBL" id="JAUHLI010000008">
    <property type="protein sequence ID" value="MEE2001719.1"/>
    <property type="molecule type" value="Genomic_DNA"/>
</dbReference>
<accession>A0ABU7J5D6</accession>
<proteinExistence type="predicted"/>
<dbReference type="Proteomes" id="UP001336314">
    <property type="component" value="Unassembled WGS sequence"/>
</dbReference>
<name>A0ABU7J5D6_9GAMM</name>
<sequence>MDISLYLGVVTAVSGLVLVMLGYLISVKQRLNLINGVDFSRLTDAVSFAKYLGNSIVITGVLMFFLGLAFYFRVVGIVGYSLIVMAICIIPLPAFVVAKNKYTKRAL</sequence>
<comment type="caution">
    <text evidence="2">The sequence shown here is derived from an EMBL/GenBank/DDBJ whole genome shotgun (WGS) entry which is preliminary data.</text>
</comment>
<organism evidence="2 3">
    <name type="scientific">Alkalimonas cellulosilytica</name>
    <dbReference type="NCBI Taxonomy" id="3058395"/>
    <lineage>
        <taxon>Bacteria</taxon>
        <taxon>Pseudomonadati</taxon>
        <taxon>Pseudomonadota</taxon>
        <taxon>Gammaproteobacteria</taxon>
        <taxon>Alkalimonas</taxon>
    </lineage>
</organism>
<feature type="transmembrane region" description="Helical" evidence="1">
    <location>
        <begin position="6"/>
        <end position="27"/>
    </location>
</feature>
<evidence type="ECO:0008006" key="4">
    <source>
        <dbReference type="Google" id="ProtNLM"/>
    </source>
</evidence>